<feature type="domain" description="Dynein heavy chain AAA module D4" evidence="14">
    <location>
        <begin position="286"/>
        <end position="548"/>
    </location>
</feature>
<evidence type="ECO:0000256" key="11">
    <source>
        <dbReference type="ARBA" id="ARBA00023273"/>
    </source>
</evidence>
<dbReference type="InterPro" id="IPR041589">
    <property type="entry name" value="DNAH3_AAA_lid_1"/>
</dbReference>
<evidence type="ECO:0000259" key="14">
    <source>
        <dbReference type="Pfam" id="PF12780"/>
    </source>
</evidence>
<evidence type="ECO:0000256" key="7">
    <source>
        <dbReference type="ARBA" id="ARBA00023054"/>
    </source>
</evidence>
<keyword evidence="6" id="KW-0243">Dynein</keyword>
<evidence type="ECO:0000259" key="15">
    <source>
        <dbReference type="Pfam" id="PF12781"/>
    </source>
</evidence>
<dbReference type="Pfam" id="PF17857">
    <property type="entry name" value="AAA_lid_1"/>
    <property type="match status" value="1"/>
</dbReference>
<feature type="non-terminal residue" evidence="17">
    <location>
        <position position="1"/>
    </location>
</feature>
<proteinExistence type="predicted"/>
<dbReference type="GO" id="GO:0005874">
    <property type="term" value="C:microtubule"/>
    <property type="evidence" value="ECO:0007669"/>
    <property type="project" value="UniProtKB-KW"/>
</dbReference>
<dbReference type="GO" id="GO:0030286">
    <property type="term" value="C:dynein complex"/>
    <property type="evidence" value="ECO:0007669"/>
    <property type="project" value="UniProtKB-KW"/>
</dbReference>
<accession>A0A9X8H4B3</accession>
<evidence type="ECO:0000256" key="8">
    <source>
        <dbReference type="ARBA" id="ARBA00023069"/>
    </source>
</evidence>
<feature type="coiled-coil region" evidence="12">
    <location>
        <begin position="748"/>
        <end position="775"/>
    </location>
</feature>
<dbReference type="FunFam" id="3.40.50.300:FF:002141">
    <property type="entry name" value="Dynein heavy chain"/>
    <property type="match status" value="1"/>
</dbReference>
<sequence>CSFTLDGIIFVDDLNMPQIETYGAQPPIELMRQFVDSGGWYDLKEMTWQKIVDTIVVTAMGPPGGGRNTISPRFQRHFNVFCFSEFDDATLVRIFSTIVAWYFNSGPFLPEIRKLADAVVAATLETYQNAMKVLLPTPKKSHYTFNLRDFSRVIQGIMLIPASDDFNTTGLVKLWVHESLRVIGDRLIDDEGRAWFCEFQRKMVAKHFSANFDKVFVSLKRDNGGAITPQDMRNLFFGDYRDPDANPRLYKEIDVSCSAEVDGIAQLIACLDTYLGEFNAVSRKPMNLVMFLFAIEHLSRIARVLKMPRGNALLVGVGGSGRQSLTRLAAFIMDYEVKQIEIAKNYTMLEWREDMKYVLKTAGTGARPLVFLFSDTQIKYESFVEDINNMLNAGEIPNLFPYDERVGLCEGVRPYAKEKYGKAAGDMTPTQLYAFFVQRVRQQLHIVLACSPIGDAFRDRLRKFPSMINCCTIDWFTAWPADALVAVAEKFLRDVEMESDGIRRGIVDTCQYFHVQVEELSSLFLRCLRRQNYVTPTSYLELIVAFKSFLSQRRDSVMKAKLRYQVGLEKIQFAEANVSVMRKELVDMQPILDKSTKDTAVLMEEIQSKLPGVEKTRAEVQADVAIADASKMECEAQKASVEADLAEAVPALEEALKALDTIKASEINEVKAMANPPGGVKLVCEGVCVMLGIKPNRIPDPGDPSKRIMDYWGPSVKMLSDSTFIQQLKKFDKDNLDPKIMKVVAPKREALATAEKQLQETMASLNEKLSRLKEVEDVSLEGQIDLTGKKLVRAATLIDSLGGEKIRWKEFSAQLAIQYTKLTGDALISAGIVAYLGPFTSVYRAQAVTAWVARCKTLAIPCSDLPSLSGTLGDPVQIRKWNIDGLPTDMFSIDNGIVVFNARRWPLMIDPQGQANKWIRNMENDNGLNVIKLTDGDYLRTLENSVQFGRPVLLENIGEELDPSLEPLLLKQTFKQGGTLFIRLGDANIEYAETFRFYITTKLRNPHYLPEVSVKVTLLNFMITPQGLEDQLLGIVVAQERPDLEDQKNKLIVQSAKNKALLKDIEDKVFLPQIWTFVLIFSPNHLSIRLFH</sequence>
<comment type="caution">
    <text evidence="17">The sequence shown here is derived from an EMBL/GenBank/DDBJ whole genome shotgun (WGS) entry which is preliminary data.</text>
</comment>
<keyword evidence="11" id="KW-0966">Cell projection</keyword>
<reference evidence="17 18" key="1">
    <citation type="journal article" date="2018" name="J. Invertebr. Pathol.">
        <title>New genotyping method for the causative agent of crayfish plague (Aphanomyces astaci) based on whole genome data.</title>
        <authorList>
            <person name="Minardi D."/>
            <person name="Studholme D.J."/>
            <person name="van der Giezen M."/>
            <person name="Pretto T."/>
            <person name="Oidtmann B."/>
        </authorList>
    </citation>
    <scope>NUCLEOTIDE SEQUENCE [LARGE SCALE GENOMIC DNA]</scope>
    <source>
        <strain evidence="17 18">KB13</strain>
    </source>
</reference>
<evidence type="ECO:0000259" key="13">
    <source>
        <dbReference type="Pfam" id="PF12777"/>
    </source>
</evidence>
<protein>
    <submittedName>
        <fullName evidence="17">Uncharacterized protein</fullName>
    </submittedName>
</protein>
<keyword evidence="8" id="KW-0969">Cilium</keyword>
<evidence type="ECO:0000256" key="3">
    <source>
        <dbReference type="ARBA" id="ARBA00022701"/>
    </source>
</evidence>
<evidence type="ECO:0000256" key="12">
    <source>
        <dbReference type="SAM" id="Coils"/>
    </source>
</evidence>
<dbReference type="PANTHER" id="PTHR22878">
    <property type="entry name" value="DYNEIN HEAVY CHAIN 6, AXONEMAL-LIKE-RELATED"/>
    <property type="match status" value="1"/>
</dbReference>
<keyword evidence="2" id="KW-0963">Cytoplasm</keyword>
<dbReference type="InterPro" id="IPR024743">
    <property type="entry name" value="Dynein_HC_stalk"/>
</dbReference>
<dbReference type="InterPro" id="IPR026983">
    <property type="entry name" value="DHC"/>
</dbReference>
<dbReference type="Proteomes" id="UP000275652">
    <property type="component" value="Unassembled WGS sequence"/>
</dbReference>
<dbReference type="InterPro" id="IPR027417">
    <property type="entry name" value="P-loop_NTPase"/>
</dbReference>
<comment type="subcellular location">
    <subcellularLocation>
        <location evidence="1">Cytoplasm</location>
        <location evidence="1">Cytoskeleton</location>
        <location evidence="1">Cilium axoneme</location>
    </subcellularLocation>
</comment>
<keyword evidence="5" id="KW-0067">ATP-binding</keyword>
<keyword evidence="3" id="KW-0493">Microtubule</keyword>
<dbReference type="SUPFAM" id="SSF52540">
    <property type="entry name" value="P-loop containing nucleoside triphosphate hydrolases"/>
    <property type="match status" value="2"/>
</dbReference>
<dbReference type="FunFam" id="3.40.50.300:FF:000223">
    <property type="entry name" value="Dynein heavy chain 3, axonemal"/>
    <property type="match status" value="1"/>
</dbReference>
<keyword evidence="9" id="KW-0505">Motor protein</keyword>
<evidence type="ECO:0000313" key="17">
    <source>
        <dbReference type="EMBL" id="RLO00609.1"/>
    </source>
</evidence>
<evidence type="ECO:0000256" key="4">
    <source>
        <dbReference type="ARBA" id="ARBA00022741"/>
    </source>
</evidence>
<dbReference type="EMBL" id="QUTI01039526">
    <property type="protein sequence ID" value="RLO00609.1"/>
    <property type="molecule type" value="Genomic_DNA"/>
</dbReference>
<dbReference type="AlphaFoldDB" id="A0A9X8H4B3"/>
<dbReference type="GO" id="GO:0005524">
    <property type="term" value="F:ATP binding"/>
    <property type="evidence" value="ECO:0007669"/>
    <property type="project" value="UniProtKB-KW"/>
</dbReference>
<dbReference type="Gene3D" id="1.20.920.20">
    <property type="match status" value="2"/>
</dbReference>
<dbReference type="Gene3D" id="1.20.920.30">
    <property type="match status" value="1"/>
</dbReference>
<dbReference type="Pfam" id="PF12777">
    <property type="entry name" value="MT"/>
    <property type="match status" value="2"/>
</dbReference>
<evidence type="ECO:0000256" key="2">
    <source>
        <dbReference type="ARBA" id="ARBA00022490"/>
    </source>
</evidence>
<evidence type="ECO:0000259" key="16">
    <source>
        <dbReference type="Pfam" id="PF17857"/>
    </source>
</evidence>
<gene>
    <name evidence="17" type="ORF">DYB28_005850</name>
</gene>
<evidence type="ECO:0000313" key="18">
    <source>
        <dbReference type="Proteomes" id="UP000275652"/>
    </source>
</evidence>
<evidence type="ECO:0000256" key="9">
    <source>
        <dbReference type="ARBA" id="ARBA00023175"/>
    </source>
</evidence>
<dbReference type="InterPro" id="IPR035706">
    <property type="entry name" value="AAA_9"/>
</dbReference>
<organism evidence="17 18">
    <name type="scientific">Aphanomyces astaci</name>
    <name type="common">Crayfish plague agent</name>
    <dbReference type="NCBI Taxonomy" id="112090"/>
    <lineage>
        <taxon>Eukaryota</taxon>
        <taxon>Sar</taxon>
        <taxon>Stramenopiles</taxon>
        <taxon>Oomycota</taxon>
        <taxon>Saprolegniomycetes</taxon>
        <taxon>Saprolegniales</taxon>
        <taxon>Verrucalvaceae</taxon>
        <taxon>Aphanomyces</taxon>
    </lineage>
</organism>
<feature type="domain" description="Dynein heavy chain 3 AAA+ lid" evidence="16">
    <location>
        <begin position="120"/>
        <end position="214"/>
    </location>
</feature>
<evidence type="ECO:0000256" key="6">
    <source>
        <dbReference type="ARBA" id="ARBA00023017"/>
    </source>
</evidence>
<dbReference type="GO" id="GO:0045505">
    <property type="term" value="F:dynein intermediate chain binding"/>
    <property type="evidence" value="ECO:0007669"/>
    <property type="project" value="InterPro"/>
</dbReference>
<evidence type="ECO:0000256" key="10">
    <source>
        <dbReference type="ARBA" id="ARBA00023212"/>
    </source>
</evidence>
<keyword evidence="7 12" id="KW-0175">Coiled coil</keyword>
<feature type="domain" description="Dynein heavy chain ATP-binding dynein motor region" evidence="15">
    <location>
        <begin position="879"/>
        <end position="1069"/>
    </location>
</feature>
<keyword evidence="4" id="KW-0547">Nucleotide-binding</keyword>
<evidence type="ECO:0000256" key="1">
    <source>
        <dbReference type="ARBA" id="ARBA00004430"/>
    </source>
</evidence>
<name>A0A9X8H4B3_APHAT</name>
<feature type="domain" description="Dynein heavy chain coiled coil stalk" evidence="13">
    <location>
        <begin position="757"/>
        <end position="848"/>
    </location>
</feature>
<dbReference type="GO" id="GO:0007018">
    <property type="term" value="P:microtubule-based movement"/>
    <property type="evidence" value="ECO:0007669"/>
    <property type="project" value="InterPro"/>
</dbReference>
<dbReference type="GO" id="GO:0051959">
    <property type="term" value="F:dynein light intermediate chain binding"/>
    <property type="evidence" value="ECO:0007669"/>
    <property type="project" value="InterPro"/>
</dbReference>
<dbReference type="Pfam" id="PF12781">
    <property type="entry name" value="AAA_9"/>
    <property type="match status" value="1"/>
</dbReference>
<evidence type="ECO:0000256" key="5">
    <source>
        <dbReference type="ARBA" id="ARBA00022840"/>
    </source>
</evidence>
<dbReference type="Pfam" id="PF12780">
    <property type="entry name" value="AAA_8"/>
    <property type="match status" value="1"/>
</dbReference>
<keyword evidence="10" id="KW-0206">Cytoskeleton</keyword>
<dbReference type="Pfam" id="PF12775">
    <property type="entry name" value="AAA_7"/>
    <property type="match status" value="1"/>
</dbReference>
<dbReference type="GO" id="GO:0005930">
    <property type="term" value="C:axoneme"/>
    <property type="evidence" value="ECO:0007669"/>
    <property type="project" value="UniProtKB-SubCell"/>
</dbReference>
<dbReference type="InterPro" id="IPR024317">
    <property type="entry name" value="Dynein_heavy_chain_D4_dom"/>
</dbReference>
<dbReference type="FunFam" id="1.20.920.30:FF:000002">
    <property type="entry name" value="Dynein axonemal heavy chain 3"/>
    <property type="match status" value="1"/>
</dbReference>
<dbReference type="PANTHER" id="PTHR22878:SF70">
    <property type="entry name" value="DYNEIN HEAVY CHAIN 2, AXONEMAL"/>
    <property type="match status" value="1"/>
</dbReference>
<feature type="domain" description="Dynein heavy chain coiled coil stalk" evidence="13">
    <location>
        <begin position="564"/>
        <end position="748"/>
    </location>
</feature>
<dbReference type="Gene3D" id="3.40.50.300">
    <property type="entry name" value="P-loop containing nucleotide triphosphate hydrolases"/>
    <property type="match status" value="2"/>
</dbReference>